<feature type="region of interest" description="Disordered" evidence="1">
    <location>
        <begin position="1"/>
        <end position="21"/>
    </location>
</feature>
<evidence type="ECO:0000256" key="1">
    <source>
        <dbReference type="SAM" id="MobiDB-lite"/>
    </source>
</evidence>
<reference evidence="2" key="1">
    <citation type="submission" date="2015-06" db="UniProtKB">
        <authorList>
            <consortium name="EnsemblPlants"/>
        </authorList>
    </citation>
    <scope>IDENTIFICATION</scope>
</reference>
<proteinExistence type="predicted"/>
<keyword evidence="3" id="KW-1185">Reference proteome</keyword>
<dbReference type="PANTHER" id="PTHR33477:SF2">
    <property type="entry name" value="2-PHOSPHOGLYCERATE KINASE"/>
    <property type="match status" value="1"/>
</dbReference>
<dbReference type="Proteomes" id="UP000006038">
    <property type="component" value="Unassembled WGS sequence"/>
</dbReference>
<dbReference type="STRING" id="4533.J3KU22"/>
<evidence type="ECO:0000313" key="3">
    <source>
        <dbReference type="Proteomes" id="UP000006038"/>
    </source>
</evidence>
<dbReference type="Gramene" id="OB0038G10050.1">
    <property type="protein sequence ID" value="OB0038G10050.1"/>
    <property type="gene ID" value="OB0038G10050"/>
</dbReference>
<evidence type="ECO:0000313" key="2">
    <source>
        <dbReference type="EnsemblPlants" id="OB0038G10050.1"/>
    </source>
</evidence>
<protein>
    <submittedName>
        <fullName evidence="2">Uncharacterized protein</fullName>
    </submittedName>
</protein>
<dbReference type="HOGENOM" id="CLU_922490_0_0_1"/>
<name>J3KU22_ORYBR</name>
<organism evidence="2">
    <name type="scientific">Oryza brachyantha</name>
    <name type="common">malo sina</name>
    <dbReference type="NCBI Taxonomy" id="4533"/>
    <lineage>
        <taxon>Eukaryota</taxon>
        <taxon>Viridiplantae</taxon>
        <taxon>Streptophyta</taxon>
        <taxon>Embryophyta</taxon>
        <taxon>Tracheophyta</taxon>
        <taxon>Spermatophyta</taxon>
        <taxon>Magnoliopsida</taxon>
        <taxon>Liliopsida</taxon>
        <taxon>Poales</taxon>
        <taxon>Poaceae</taxon>
        <taxon>BOP clade</taxon>
        <taxon>Oryzoideae</taxon>
        <taxon>Oryzeae</taxon>
        <taxon>Oryzinae</taxon>
        <taxon>Oryza</taxon>
    </lineage>
</organism>
<dbReference type="EnsemblPlants" id="OB0038G10050.1">
    <property type="protein sequence ID" value="OB0038G10050.1"/>
    <property type="gene ID" value="OB0038G10050"/>
</dbReference>
<dbReference type="eggNOG" id="ENOG502QUCI">
    <property type="taxonomic scope" value="Eukaryota"/>
</dbReference>
<dbReference type="PANTHER" id="PTHR33477">
    <property type="entry name" value="P-LOOP NTPASE DOMAIN-CONTAINING PROTEIN LPA1 HOMOLOG 1"/>
    <property type="match status" value="1"/>
</dbReference>
<dbReference type="AlphaFoldDB" id="J3KU22"/>
<accession>J3KU22</accession>
<sequence length="302" mass="33943">MMQPPEDYAADSLDRASPSRNASSKYDFVKVKVWLGENADHYYVLSRFLLCRMLTITKIPNHVAIKIALELKKLLVDNSLLDVSHSDLEANLFKLMEKRGYCEDYINRYKMMTRWKRRSCGHPINRSEQGGGIVAFTYAHYSVQDHRCRACGQVLFIPSFASPRICLLTRALLVEALSRAKSMVEASEARTQEAELARDRLITVALNVLRVTPLLTQGSSSINIDSVVQQLERVPAAHDAELRETAKLASNHALAIMKLLYPQVELDAVCDGFAIDYNEETGMKYINEAEVATRSVAFALGL</sequence>